<dbReference type="EMBL" id="KN838923">
    <property type="protein sequence ID" value="KIJ92258.1"/>
    <property type="molecule type" value="Genomic_DNA"/>
</dbReference>
<protein>
    <submittedName>
        <fullName evidence="1">Uncharacterized protein</fullName>
    </submittedName>
</protein>
<name>A0A0C9WUM4_9AGAR</name>
<evidence type="ECO:0000313" key="2">
    <source>
        <dbReference type="Proteomes" id="UP000054477"/>
    </source>
</evidence>
<evidence type="ECO:0000313" key="1">
    <source>
        <dbReference type="EMBL" id="KIJ92258.1"/>
    </source>
</evidence>
<sequence length="55" mass="6366">MTVVLPSTRQFAFWLQGPVLRMDICRLRAVNECCGGVNTLNDDGMSIWLRRLVRR</sequence>
<gene>
    <name evidence="1" type="ORF">K443DRAFT_113848</name>
</gene>
<organism evidence="1 2">
    <name type="scientific">Laccaria amethystina LaAM-08-1</name>
    <dbReference type="NCBI Taxonomy" id="1095629"/>
    <lineage>
        <taxon>Eukaryota</taxon>
        <taxon>Fungi</taxon>
        <taxon>Dikarya</taxon>
        <taxon>Basidiomycota</taxon>
        <taxon>Agaricomycotina</taxon>
        <taxon>Agaricomycetes</taxon>
        <taxon>Agaricomycetidae</taxon>
        <taxon>Agaricales</taxon>
        <taxon>Agaricineae</taxon>
        <taxon>Hydnangiaceae</taxon>
        <taxon>Laccaria</taxon>
    </lineage>
</organism>
<reference evidence="2" key="2">
    <citation type="submission" date="2015-01" db="EMBL/GenBank/DDBJ databases">
        <title>Evolutionary Origins and Diversification of the Mycorrhizal Mutualists.</title>
        <authorList>
            <consortium name="DOE Joint Genome Institute"/>
            <consortium name="Mycorrhizal Genomics Consortium"/>
            <person name="Kohler A."/>
            <person name="Kuo A."/>
            <person name="Nagy L.G."/>
            <person name="Floudas D."/>
            <person name="Copeland A."/>
            <person name="Barry K.W."/>
            <person name="Cichocki N."/>
            <person name="Veneault-Fourrey C."/>
            <person name="LaButti K."/>
            <person name="Lindquist E.A."/>
            <person name="Lipzen A."/>
            <person name="Lundell T."/>
            <person name="Morin E."/>
            <person name="Murat C."/>
            <person name="Riley R."/>
            <person name="Ohm R."/>
            <person name="Sun H."/>
            <person name="Tunlid A."/>
            <person name="Henrissat B."/>
            <person name="Grigoriev I.V."/>
            <person name="Hibbett D.S."/>
            <person name="Martin F."/>
        </authorList>
    </citation>
    <scope>NUCLEOTIDE SEQUENCE [LARGE SCALE GENOMIC DNA]</scope>
    <source>
        <strain evidence="2">LaAM-08-1</strain>
    </source>
</reference>
<reference evidence="1 2" key="1">
    <citation type="submission" date="2014-04" db="EMBL/GenBank/DDBJ databases">
        <authorList>
            <consortium name="DOE Joint Genome Institute"/>
            <person name="Kuo A."/>
            <person name="Kohler A."/>
            <person name="Nagy L.G."/>
            <person name="Floudas D."/>
            <person name="Copeland A."/>
            <person name="Barry K.W."/>
            <person name="Cichocki N."/>
            <person name="Veneault-Fourrey C."/>
            <person name="LaButti K."/>
            <person name="Lindquist E.A."/>
            <person name="Lipzen A."/>
            <person name="Lundell T."/>
            <person name="Morin E."/>
            <person name="Murat C."/>
            <person name="Sun H."/>
            <person name="Tunlid A."/>
            <person name="Henrissat B."/>
            <person name="Grigoriev I.V."/>
            <person name="Hibbett D.S."/>
            <person name="Martin F."/>
            <person name="Nordberg H.P."/>
            <person name="Cantor M.N."/>
            <person name="Hua S.X."/>
        </authorList>
    </citation>
    <scope>NUCLEOTIDE SEQUENCE [LARGE SCALE GENOMIC DNA]</scope>
    <source>
        <strain evidence="1 2">LaAM-08-1</strain>
    </source>
</reference>
<proteinExistence type="predicted"/>
<dbReference type="AlphaFoldDB" id="A0A0C9WUM4"/>
<accession>A0A0C9WUM4</accession>
<dbReference type="Proteomes" id="UP000054477">
    <property type="component" value="Unassembled WGS sequence"/>
</dbReference>
<keyword evidence="2" id="KW-1185">Reference proteome</keyword>
<dbReference type="HOGENOM" id="CLU_3032713_0_0_1"/>